<gene>
    <name evidence="2" type="ORF">A0H81_06782</name>
</gene>
<name>A0A1C7M936_GRIFR</name>
<dbReference type="EMBL" id="LUGG01000007">
    <property type="protein sequence ID" value="OBZ73338.1"/>
    <property type="molecule type" value="Genomic_DNA"/>
</dbReference>
<dbReference type="Proteomes" id="UP000092993">
    <property type="component" value="Unassembled WGS sequence"/>
</dbReference>
<feature type="signal peptide" evidence="1">
    <location>
        <begin position="1"/>
        <end position="26"/>
    </location>
</feature>
<accession>A0A1C7M936</accession>
<keyword evidence="1" id="KW-0732">Signal</keyword>
<evidence type="ECO:0000313" key="3">
    <source>
        <dbReference type="Proteomes" id="UP000092993"/>
    </source>
</evidence>
<dbReference type="AlphaFoldDB" id="A0A1C7M936"/>
<keyword evidence="3" id="KW-1185">Reference proteome</keyword>
<evidence type="ECO:0000313" key="2">
    <source>
        <dbReference type="EMBL" id="OBZ73338.1"/>
    </source>
</evidence>
<feature type="chain" id="PRO_5008889005" evidence="1">
    <location>
        <begin position="27"/>
        <end position="61"/>
    </location>
</feature>
<comment type="caution">
    <text evidence="2">The sequence shown here is derived from an EMBL/GenBank/DDBJ whole genome shotgun (WGS) entry which is preliminary data.</text>
</comment>
<reference evidence="2 3" key="1">
    <citation type="submission" date="2016-03" db="EMBL/GenBank/DDBJ databases">
        <title>Whole genome sequencing of Grifola frondosa 9006-11.</title>
        <authorList>
            <person name="Min B."/>
            <person name="Park H."/>
            <person name="Kim J.-G."/>
            <person name="Cho H."/>
            <person name="Oh Y.-L."/>
            <person name="Kong W.-S."/>
            <person name="Choi I.-G."/>
        </authorList>
    </citation>
    <scope>NUCLEOTIDE SEQUENCE [LARGE SCALE GENOMIC DNA]</scope>
    <source>
        <strain evidence="2 3">9006-11</strain>
    </source>
</reference>
<protein>
    <submittedName>
        <fullName evidence="2">Uncharacterized protein</fullName>
    </submittedName>
</protein>
<sequence>MLDTRSFPPIPVFLKAFLLALGNVTPLPPPPWFDCRRDAQRAALGINHRGVLLPRSAARAA</sequence>
<organism evidence="2 3">
    <name type="scientific">Grifola frondosa</name>
    <name type="common">Maitake</name>
    <name type="synonym">Polyporus frondosus</name>
    <dbReference type="NCBI Taxonomy" id="5627"/>
    <lineage>
        <taxon>Eukaryota</taxon>
        <taxon>Fungi</taxon>
        <taxon>Dikarya</taxon>
        <taxon>Basidiomycota</taxon>
        <taxon>Agaricomycotina</taxon>
        <taxon>Agaricomycetes</taxon>
        <taxon>Polyporales</taxon>
        <taxon>Grifolaceae</taxon>
        <taxon>Grifola</taxon>
    </lineage>
</organism>
<evidence type="ECO:0000256" key="1">
    <source>
        <dbReference type="SAM" id="SignalP"/>
    </source>
</evidence>
<proteinExistence type="predicted"/>